<evidence type="ECO:0000313" key="14">
    <source>
        <dbReference type="EMBL" id="WUS54226.1"/>
    </source>
</evidence>
<evidence type="ECO:0000313" key="15">
    <source>
        <dbReference type="Proteomes" id="UP001432014"/>
    </source>
</evidence>
<dbReference type="SUPFAM" id="SSF47384">
    <property type="entry name" value="Homodimeric domain of signal transducing histidine kinase"/>
    <property type="match status" value="1"/>
</dbReference>
<keyword evidence="15" id="KW-1185">Reference proteome</keyword>
<evidence type="ECO:0000259" key="12">
    <source>
        <dbReference type="PROSITE" id="PS50109"/>
    </source>
</evidence>
<dbReference type="PROSITE" id="PS50109">
    <property type="entry name" value="HIS_KIN"/>
    <property type="match status" value="1"/>
</dbReference>
<keyword evidence="7 14" id="KW-0418">Kinase</keyword>
<reference evidence="14 15" key="1">
    <citation type="submission" date="2022-10" db="EMBL/GenBank/DDBJ databases">
        <title>The complete genomes of actinobacterial strains from the NBC collection.</title>
        <authorList>
            <person name="Joergensen T.S."/>
            <person name="Alvarez Arevalo M."/>
            <person name="Sterndorff E.B."/>
            <person name="Faurdal D."/>
            <person name="Vuksanovic O."/>
            <person name="Mourched A.-S."/>
            <person name="Charusanti P."/>
            <person name="Shaw S."/>
            <person name="Blin K."/>
            <person name="Weber T."/>
        </authorList>
    </citation>
    <scope>NUCLEOTIDE SEQUENCE [LARGE SCALE GENOMIC DNA]</scope>
    <source>
        <strain evidence="14 15">NBC_01247</strain>
    </source>
</reference>
<keyword evidence="5" id="KW-0808">Transferase</keyword>
<dbReference type="Proteomes" id="UP001432014">
    <property type="component" value="Chromosome"/>
</dbReference>
<evidence type="ECO:0000256" key="7">
    <source>
        <dbReference type="ARBA" id="ARBA00022777"/>
    </source>
</evidence>
<dbReference type="Gene3D" id="1.10.287.130">
    <property type="match status" value="1"/>
</dbReference>
<dbReference type="PANTHER" id="PTHR45436">
    <property type="entry name" value="SENSOR HISTIDINE KINASE YKOH"/>
    <property type="match status" value="1"/>
</dbReference>
<evidence type="ECO:0000259" key="13">
    <source>
        <dbReference type="PROSITE" id="PS50885"/>
    </source>
</evidence>
<name>A0ABZ1W073_9ACTN</name>
<evidence type="ECO:0000256" key="5">
    <source>
        <dbReference type="ARBA" id="ARBA00022679"/>
    </source>
</evidence>
<feature type="domain" description="Histidine kinase" evidence="12">
    <location>
        <begin position="237"/>
        <end position="462"/>
    </location>
</feature>
<evidence type="ECO:0000256" key="8">
    <source>
        <dbReference type="ARBA" id="ARBA00022989"/>
    </source>
</evidence>
<evidence type="ECO:0000256" key="2">
    <source>
        <dbReference type="ARBA" id="ARBA00004236"/>
    </source>
</evidence>
<dbReference type="InterPro" id="IPR004358">
    <property type="entry name" value="Sig_transdc_His_kin-like_C"/>
</dbReference>
<evidence type="ECO:0000256" key="9">
    <source>
        <dbReference type="ARBA" id="ARBA00023012"/>
    </source>
</evidence>
<keyword evidence="8 11" id="KW-1133">Transmembrane helix</keyword>
<dbReference type="SUPFAM" id="SSF55874">
    <property type="entry name" value="ATPase domain of HSP90 chaperone/DNA topoisomerase II/histidine kinase"/>
    <property type="match status" value="1"/>
</dbReference>
<evidence type="ECO:0000256" key="3">
    <source>
        <dbReference type="ARBA" id="ARBA00012438"/>
    </source>
</evidence>
<keyword evidence="6 11" id="KW-0812">Transmembrane</keyword>
<dbReference type="RefSeq" id="WP_329492841.1">
    <property type="nucleotide sequence ID" value="NZ_CP108460.1"/>
</dbReference>
<dbReference type="InterPro" id="IPR003660">
    <property type="entry name" value="HAMP_dom"/>
</dbReference>
<evidence type="ECO:0000256" key="4">
    <source>
        <dbReference type="ARBA" id="ARBA00022553"/>
    </source>
</evidence>
<gene>
    <name evidence="14" type="ORF">OG469_01135</name>
</gene>
<comment type="catalytic activity">
    <reaction evidence="1">
        <text>ATP + protein L-histidine = ADP + protein N-phospho-L-histidine.</text>
        <dbReference type="EC" id="2.7.13.3"/>
    </reaction>
</comment>
<feature type="transmembrane region" description="Helical" evidence="11">
    <location>
        <begin position="158"/>
        <end position="176"/>
    </location>
</feature>
<dbReference type="InterPro" id="IPR003594">
    <property type="entry name" value="HATPase_dom"/>
</dbReference>
<dbReference type="InterPro" id="IPR050428">
    <property type="entry name" value="TCS_sensor_his_kinase"/>
</dbReference>
<dbReference type="InterPro" id="IPR003661">
    <property type="entry name" value="HisK_dim/P_dom"/>
</dbReference>
<accession>A0ABZ1W073</accession>
<evidence type="ECO:0000256" key="6">
    <source>
        <dbReference type="ARBA" id="ARBA00022692"/>
    </source>
</evidence>
<dbReference type="CDD" id="cd00082">
    <property type="entry name" value="HisKA"/>
    <property type="match status" value="1"/>
</dbReference>
<protein>
    <recommendedName>
        <fullName evidence="3">histidine kinase</fullName>
        <ecNumber evidence="3">2.7.13.3</ecNumber>
    </recommendedName>
</protein>
<dbReference type="EMBL" id="CP108482">
    <property type="protein sequence ID" value="WUS54226.1"/>
    <property type="molecule type" value="Genomic_DNA"/>
</dbReference>
<dbReference type="PANTHER" id="PTHR45436:SF5">
    <property type="entry name" value="SENSOR HISTIDINE KINASE TRCS"/>
    <property type="match status" value="1"/>
</dbReference>
<dbReference type="Gene3D" id="3.30.565.10">
    <property type="entry name" value="Histidine kinase-like ATPase, C-terminal domain"/>
    <property type="match status" value="1"/>
</dbReference>
<evidence type="ECO:0000256" key="11">
    <source>
        <dbReference type="SAM" id="Phobius"/>
    </source>
</evidence>
<dbReference type="SMART" id="SM00388">
    <property type="entry name" value="HisKA"/>
    <property type="match status" value="1"/>
</dbReference>
<dbReference type="SMART" id="SM00387">
    <property type="entry name" value="HATPase_c"/>
    <property type="match status" value="1"/>
</dbReference>
<keyword evidence="10 11" id="KW-0472">Membrane</keyword>
<comment type="subcellular location">
    <subcellularLocation>
        <location evidence="2">Cell membrane</location>
    </subcellularLocation>
</comment>
<dbReference type="Gene3D" id="6.10.340.10">
    <property type="match status" value="1"/>
</dbReference>
<evidence type="ECO:0000256" key="1">
    <source>
        <dbReference type="ARBA" id="ARBA00000085"/>
    </source>
</evidence>
<dbReference type="EC" id="2.7.13.3" evidence="3"/>
<organism evidence="14 15">
    <name type="scientific">Kitasatospora herbaricolor</name>
    <dbReference type="NCBI Taxonomy" id="68217"/>
    <lineage>
        <taxon>Bacteria</taxon>
        <taxon>Bacillati</taxon>
        <taxon>Actinomycetota</taxon>
        <taxon>Actinomycetes</taxon>
        <taxon>Kitasatosporales</taxon>
        <taxon>Streptomycetaceae</taxon>
        <taxon>Kitasatospora</taxon>
    </lineage>
</organism>
<feature type="transmembrane region" description="Helical" evidence="11">
    <location>
        <begin position="14"/>
        <end position="35"/>
    </location>
</feature>
<dbReference type="Pfam" id="PF02518">
    <property type="entry name" value="HATPase_c"/>
    <property type="match status" value="1"/>
</dbReference>
<dbReference type="PRINTS" id="PR00344">
    <property type="entry name" value="BCTRLSENSOR"/>
</dbReference>
<evidence type="ECO:0000256" key="10">
    <source>
        <dbReference type="ARBA" id="ARBA00023136"/>
    </source>
</evidence>
<dbReference type="InterPro" id="IPR036890">
    <property type="entry name" value="HATPase_C_sf"/>
</dbReference>
<dbReference type="GO" id="GO:0016301">
    <property type="term" value="F:kinase activity"/>
    <property type="evidence" value="ECO:0007669"/>
    <property type="project" value="UniProtKB-KW"/>
</dbReference>
<feature type="domain" description="HAMP" evidence="13">
    <location>
        <begin position="177"/>
        <end position="229"/>
    </location>
</feature>
<dbReference type="InterPro" id="IPR036097">
    <property type="entry name" value="HisK_dim/P_sf"/>
</dbReference>
<sequence length="472" mass="48531">MSGGRTPCGSLTRAVVGLTTAVAALAVLLTGLVTWQSAAHGAEQRERELLTRQATVLSRVPDLSPLLFNGAQVLGGPNGEEFAVLTPDGRVAGVATPALDTASRAALLAGRPVSTTGVLAGQEVLLVGRPSLRGGAVVLTEPYSVVDRNTGRIRRSTVLPLLVGMVGAALAGALLARRTARPLVAAAHVAHRLAGGERGVRASVDGPREAAEIIHALDVLDAALARSENRQRDFLLSVSHELRTPLTALQGYAEALADGLIGPARLPEVGRILADETQRLDRFLGDLLDLARLEAEDFRLDTGRTDLAALVAEAAAFWAGPGAGHGVRLRVEPAAGPVPAGPPPVVDTDAFRVRQLIDGLVRNALRVTPAGGDLVLAVRPAAGGGAHLQVRDSGPGLTDDDVRVAFDAGALYERYRATRPVGSGLGLAIAHRLSGLLGGTIGVEGHGPEGGAAFTVTLPPTAGRADRARPAP</sequence>
<dbReference type="Pfam" id="PF00512">
    <property type="entry name" value="HisKA"/>
    <property type="match status" value="1"/>
</dbReference>
<dbReference type="InterPro" id="IPR005467">
    <property type="entry name" value="His_kinase_dom"/>
</dbReference>
<keyword evidence="9" id="KW-0902">Two-component regulatory system</keyword>
<keyword evidence="4" id="KW-0597">Phosphoprotein</keyword>
<dbReference type="PROSITE" id="PS50885">
    <property type="entry name" value="HAMP"/>
    <property type="match status" value="1"/>
</dbReference>
<proteinExistence type="predicted"/>